<feature type="region of interest" description="Disordered" evidence="5">
    <location>
        <begin position="132"/>
        <end position="203"/>
    </location>
</feature>
<evidence type="ECO:0000256" key="3">
    <source>
        <dbReference type="ARBA" id="ARBA00022989"/>
    </source>
</evidence>
<evidence type="ECO:0000256" key="5">
    <source>
        <dbReference type="SAM" id="MobiDB-lite"/>
    </source>
</evidence>
<dbReference type="PANTHER" id="PTHR30168:SF0">
    <property type="entry name" value="INNER MEMBRANE PROTEIN"/>
    <property type="match status" value="1"/>
</dbReference>
<accession>A0ABY2BL10</accession>
<keyword evidence="2 6" id="KW-0812">Transmembrane</keyword>
<evidence type="ECO:0000256" key="4">
    <source>
        <dbReference type="ARBA" id="ARBA00023136"/>
    </source>
</evidence>
<gene>
    <name evidence="7" type="ORF">EV644_105122</name>
</gene>
<evidence type="ECO:0000313" key="7">
    <source>
        <dbReference type="EMBL" id="TCO24090.1"/>
    </source>
</evidence>
<dbReference type="RefSeq" id="WP_241998213.1">
    <property type="nucleotide sequence ID" value="NZ_SLWM01000005.1"/>
</dbReference>
<evidence type="ECO:0000256" key="6">
    <source>
        <dbReference type="SAM" id="Phobius"/>
    </source>
</evidence>
<evidence type="ECO:0000313" key="8">
    <source>
        <dbReference type="Proteomes" id="UP000295818"/>
    </source>
</evidence>
<reference evidence="7 8" key="1">
    <citation type="journal article" date="2015" name="Stand. Genomic Sci.">
        <title>Genomic Encyclopedia of Bacterial and Archaeal Type Strains, Phase III: the genomes of soil and plant-associated and newly described type strains.</title>
        <authorList>
            <person name="Whitman W.B."/>
            <person name="Woyke T."/>
            <person name="Klenk H.P."/>
            <person name="Zhou Y."/>
            <person name="Lilburn T.G."/>
            <person name="Beck B.J."/>
            <person name="De Vos P."/>
            <person name="Vandamme P."/>
            <person name="Eisen J.A."/>
            <person name="Garrity G."/>
            <person name="Hugenholtz P."/>
            <person name="Kyrpides N.C."/>
        </authorList>
    </citation>
    <scope>NUCLEOTIDE SEQUENCE [LARGE SCALE GENOMIC DNA]</scope>
    <source>
        <strain evidence="7 8">VKM Ac-2538</strain>
    </source>
</reference>
<comment type="caution">
    <text evidence="7">The sequence shown here is derived from an EMBL/GenBank/DDBJ whole genome shotgun (WGS) entry which is preliminary data.</text>
</comment>
<protein>
    <recommendedName>
        <fullName evidence="9">Neutral zinc metallopeptidase</fullName>
    </recommendedName>
</protein>
<keyword evidence="8" id="KW-1185">Reference proteome</keyword>
<keyword evidence="3 6" id="KW-1133">Transmembrane helix</keyword>
<dbReference type="EMBL" id="SLWM01000005">
    <property type="protein sequence ID" value="TCO24090.1"/>
    <property type="molecule type" value="Genomic_DNA"/>
</dbReference>
<feature type="compositionally biased region" description="Low complexity" evidence="5">
    <location>
        <begin position="1"/>
        <end position="21"/>
    </location>
</feature>
<keyword evidence="4 6" id="KW-0472">Membrane</keyword>
<feature type="transmembrane region" description="Helical" evidence="6">
    <location>
        <begin position="109"/>
        <end position="131"/>
    </location>
</feature>
<sequence>MSDNQWGAPGQYPQQPPQQGQMPPPGNHPPSQGQYYGPPPAQGGNPQYGAPQYGGGPQYGGPPQYGAPHSGVPLYGGSQYGGMPQGFGWGAPQPGGPQRPPKKRSSARVVLLVLSTAVLGVVGLVAGVNLLKGDPSYTSEPYPTTTYNPTSGPSETPTAAPPTSATKAPPATQPTRTTQPPVKPTAPRTTSAPKPKPGPTNLQLVSINRLYKAGTMPSVNCKESKARPSTVAGARTNYINLRNCLNRAWPALVRKAGGSFRPPTVMVFSGNVSTPCGVWSDSGPPFYCSGNETIYMNLTEDIGNYNRHPENYQRVWARMWMLHQFAHEYGHHVQNLTGIFQANSQLRYEAPSKALELQGSRRLELQASCFSDIFIGANKRSYPLSGESLRQWQWLIGATIDPQRDHGSKSNHKYWAQKGYTSRSPASCNTFTASAARVS</sequence>
<name>A0ABY2BL10_9ACTN</name>
<feature type="compositionally biased region" description="Low complexity" evidence="5">
    <location>
        <begin position="132"/>
        <end position="180"/>
    </location>
</feature>
<dbReference type="Pfam" id="PF04228">
    <property type="entry name" value="Zn_peptidase"/>
    <property type="match status" value="1"/>
</dbReference>
<dbReference type="PANTHER" id="PTHR30168">
    <property type="entry name" value="PUTATIVE MEMBRANE PROTEIN YPFJ"/>
    <property type="match status" value="1"/>
</dbReference>
<evidence type="ECO:0000256" key="2">
    <source>
        <dbReference type="ARBA" id="ARBA00022692"/>
    </source>
</evidence>
<dbReference type="Proteomes" id="UP000295818">
    <property type="component" value="Unassembled WGS sequence"/>
</dbReference>
<proteinExistence type="predicted"/>
<evidence type="ECO:0000256" key="1">
    <source>
        <dbReference type="ARBA" id="ARBA00004167"/>
    </source>
</evidence>
<feature type="compositionally biased region" description="Low complexity" evidence="5">
    <location>
        <begin position="29"/>
        <end position="51"/>
    </location>
</feature>
<comment type="subcellular location">
    <subcellularLocation>
        <location evidence="1">Membrane</location>
        <topology evidence="1">Single-pass membrane protein</topology>
    </subcellularLocation>
</comment>
<feature type="compositionally biased region" description="Gly residues" evidence="5">
    <location>
        <begin position="78"/>
        <end position="89"/>
    </location>
</feature>
<evidence type="ECO:0008006" key="9">
    <source>
        <dbReference type="Google" id="ProtNLM"/>
    </source>
</evidence>
<organism evidence="7 8">
    <name type="scientific">Kribbella orskensis</name>
    <dbReference type="NCBI Taxonomy" id="2512216"/>
    <lineage>
        <taxon>Bacteria</taxon>
        <taxon>Bacillati</taxon>
        <taxon>Actinomycetota</taxon>
        <taxon>Actinomycetes</taxon>
        <taxon>Propionibacteriales</taxon>
        <taxon>Kribbellaceae</taxon>
        <taxon>Kribbella</taxon>
    </lineage>
</organism>
<dbReference type="InterPro" id="IPR007343">
    <property type="entry name" value="Uncharacterised_pept_Zn_put"/>
</dbReference>
<feature type="region of interest" description="Disordered" evidence="5">
    <location>
        <begin position="1"/>
        <end position="103"/>
    </location>
</feature>